<evidence type="ECO:0000256" key="11">
    <source>
        <dbReference type="SAM" id="Phobius"/>
    </source>
</evidence>
<protein>
    <submittedName>
        <fullName evidence="14">Cyclic nucleotide-gated cation channel</fullName>
    </submittedName>
</protein>
<dbReference type="EMBL" id="JPKZ01004122">
    <property type="protein sequence ID" value="KHN71987.1"/>
    <property type="molecule type" value="Genomic_DNA"/>
</dbReference>
<evidence type="ECO:0000256" key="2">
    <source>
        <dbReference type="ARBA" id="ARBA00022448"/>
    </source>
</evidence>
<dbReference type="SUPFAM" id="SSF81324">
    <property type="entry name" value="Voltage-gated potassium channels"/>
    <property type="match status" value="1"/>
</dbReference>
<feature type="compositionally biased region" description="Low complexity" evidence="10">
    <location>
        <begin position="14"/>
        <end position="38"/>
    </location>
</feature>
<feature type="transmembrane region" description="Helical" evidence="11">
    <location>
        <begin position="345"/>
        <end position="364"/>
    </location>
</feature>
<evidence type="ECO:0000259" key="12">
    <source>
        <dbReference type="Pfam" id="PF00520"/>
    </source>
</evidence>
<organism evidence="14 15">
    <name type="scientific">Toxocara canis</name>
    <name type="common">Canine roundworm</name>
    <dbReference type="NCBI Taxonomy" id="6265"/>
    <lineage>
        <taxon>Eukaryota</taxon>
        <taxon>Metazoa</taxon>
        <taxon>Ecdysozoa</taxon>
        <taxon>Nematoda</taxon>
        <taxon>Chromadorea</taxon>
        <taxon>Rhabditida</taxon>
        <taxon>Spirurina</taxon>
        <taxon>Ascaridomorpha</taxon>
        <taxon>Ascaridoidea</taxon>
        <taxon>Toxocaridae</taxon>
        <taxon>Toxocara</taxon>
    </lineage>
</organism>
<keyword evidence="9" id="KW-0175">Coiled coil</keyword>
<dbReference type="PANTHER" id="PTHR45638">
    <property type="entry name" value="CYCLIC NUCLEOTIDE-GATED CATION CHANNEL SUBUNIT A"/>
    <property type="match status" value="1"/>
</dbReference>
<dbReference type="GO" id="GO:0030553">
    <property type="term" value="F:cGMP binding"/>
    <property type="evidence" value="ECO:0007669"/>
    <property type="project" value="TreeGrafter"/>
</dbReference>
<dbReference type="Proteomes" id="UP000031036">
    <property type="component" value="Unassembled WGS sequence"/>
</dbReference>
<dbReference type="STRING" id="6265.A0A0B2US69"/>
<evidence type="ECO:0000313" key="14">
    <source>
        <dbReference type="EMBL" id="KHN71987.1"/>
    </source>
</evidence>
<dbReference type="SUPFAM" id="SSF51206">
    <property type="entry name" value="cAMP-binding domain-like"/>
    <property type="match status" value="1"/>
</dbReference>
<name>A0A0B2US69_TOXCA</name>
<dbReference type="FunFam" id="1.10.287.630:FF:000001">
    <property type="entry name" value="Cyclic nucleotide-gated channel alpha 3"/>
    <property type="match status" value="1"/>
</dbReference>
<evidence type="ECO:0000313" key="15">
    <source>
        <dbReference type="Proteomes" id="UP000031036"/>
    </source>
</evidence>
<dbReference type="OMA" id="WAIFTWR"/>
<dbReference type="InterPro" id="IPR018490">
    <property type="entry name" value="cNMP-bd_dom_sf"/>
</dbReference>
<dbReference type="InterPro" id="IPR032406">
    <property type="entry name" value="CLZ_dom"/>
</dbReference>
<keyword evidence="2" id="KW-0813">Transport</keyword>
<evidence type="ECO:0000256" key="4">
    <source>
        <dbReference type="ARBA" id="ARBA00022989"/>
    </source>
</evidence>
<feature type="transmembrane region" description="Helical" evidence="11">
    <location>
        <begin position="293"/>
        <end position="312"/>
    </location>
</feature>
<dbReference type="Pfam" id="PF00520">
    <property type="entry name" value="Ion_trans"/>
    <property type="match status" value="2"/>
</dbReference>
<dbReference type="AlphaFoldDB" id="A0A0B2US69"/>
<evidence type="ECO:0000256" key="9">
    <source>
        <dbReference type="SAM" id="Coils"/>
    </source>
</evidence>
<dbReference type="GO" id="GO:0017071">
    <property type="term" value="C:intracellular cyclic nucleotide activated cation channel complex"/>
    <property type="evidence" value="ECO:0007669"/>
    <property type="project" value="TreeGrafter"/>
</dbReference>
<feature type="domain" description="Ion transport" evidence="12">
    <location>
        <begin position="264"/>
        <end position="390"/>
    </location>
</feature>
<dbReference type="Gene3D" id="2.60.120.10">
    <property type="entry name" value="Jelly Rolls"/>
    <property type="match status" value="1"/>
</dbReference>
<sequence length="700" mass="79492">MASGGQQPSPPLRSDQQQISDNPSSPSSDQQLSQTSSPKASQPLLKTSEIQEASSSKDAPIKRSASGELQERRVSVNAVEAPTIREGVATRNSADEEQLRSRFRNRAKSIVEAEQPEPRMNGVINGEVSRAKEARPGRLQPLNVEQLRRKSNDNGKDNEKDQINENAAITTTGDPGPSTSTTEQQQNAGKNRISKMAKMLKMFRKNKVGVENPDASDFLNKFGLGNSKYAANGANANDEPEFNGSRFEYLRTKYVLDTKDEFYYYWLGIVSCAFAYNLIVVIARSVFYDLAAGLLWIVWAVFDVLMDLIYLIDMFLRSRTGFLEQGLLVRDIPRIRKLYITSMQFKLDLLSVLPLDLVVSVALFRPLPYLRFNRMIRYPRLSDFVERTETSGVEDTLARRYIYSFYWSTLTLTTIGEVPGPVKNVEFIFVTMDLMCGVLIFATIVGNVGSMISNMSAARTEFQNRMDGIKQYMELRRVSKQLEMRVIKWFDYLWANKQSLSDQQVLKVLPDKLQAEIAMQVHFETLRKVRIFQDCEAGLLAELVLKLQQQSILKQNGSSNCFEVKNEASSKNGNRRTANVRSVGYTDLFVLNKNDLWSALREYPDARKLLIAKGREILRKDNLLDENAPEEQMTAEELAENLQNSLKNVQIRMARFVAEFTSTKSKLLKRIEFLESQLNRYQVPSAELPTTSDEPVPDEK</sequence>
<evidence type="ECO:0000259" key="13">
    <source>
        <dbReference type="Pfam" id="PF16526"/>
    </source>
</evidence>
<accession>A0A0B2US69</accession>
<feature type="compositionally biased region" description="Low complexity" evidence="10">
    <location>
        <begin position="170"/>
        <end position="182"/>
    </location>
</feature>
<gene>
    <name evidence="14" type="primary">tax-4</name>
    <name evidence="14" type="ORF">Tcan_16897</name>
</gene>
<dbReference type="InterPro" id="IPR014710">
    <property type="entry name" value="RmlC-like_jellyroll"/>
</dbReference>
<keyword evidence="7" id="KW-1071">Ligand-gated ion channel</keyword>
<evidence type="ECO:0000256" key="1">
    <source>
        <dbReference type="ARBA" id="ARBA00004141"/>
    </source>
</evidence>
<evidence type="ECO:0000256" key="3">
    <source>
        <dbReference type="ARBA" id="ARBA00022692"/>
    </source>
</evidence>
<keyword evidence="4 11" id="KW-1133">Transmembrane helix</keyword>
<dbReference type="GO" id="GO:0005223">
    <property type="term" value="F:intracellularly cGMP-activated cation channel activity"/>
    <property type="evidence" value="ECO:0007669"/>
    <property type="project" value="TreeGrafter"/>
</dbReference>
<feature type="coiled-coil region" evidence="9">
    <location>
        <begin position="632"/>
        <end position="677"/>
    </location>
</feature>
<proteinExistence type="predicted"/>
<dbReference type="Gene3D" id="1.10.287.630">
    <property type="entry name" value="Helix hairpin bin"/>
    <property type="match status" value="1"/>
</dbReference>
<dbReference type="InterPro" id="IPR050866">
    <property type="entry name" value="CNG_cation_channel"/>
</dbReference>
<keyword evidence="6 11" id="KW-0472">Membrane</keyword>
<reference evidence="14 15" key="1">
    <citation type="submission" date="2014-11" db="EMBL/GenBank/DDBJ databases">
        <title>Genetic blueprint of the zoonotic pathogen Toxocara canis.</title>
        <authorList>
            <person name="Zhu X.-Q."/>
            <person name="Korhonen P.K."/>
            <person name="Cai H."/>
            <person name="Young N.D."/>
            <person name="Nejsum P."/>
            <person name="von Samson-Himmelstjerna G."/>
            <person name="Boag P.R."/>
            <person name="Tan P."/>
            <person name="Li Q."/>
            <person name="Min J."/>
            <person name="Yang Y."/>
            <person name="Wang X."/>
            <person name="Fang X."/>
            <person name="Hall R.S."/>
            <person name="Hofmann A."/>
            <person name="Sternberg P.W."/>
            <person name="Jex A.R."/>
            <person name="Gasser R.B."/>
        </authorList>
    </citation>
    <scope>NUCLEOTIDE SEQUENCE [LARGE SCALE GENOMIC DNA]</scope>
    <source>
        <strain evidence="14">PN_DK_2014</strain>
    </source>
</reference>
<feature type="compositionally biased region" description="Basic and acidic residues" evidence="10">
    <location>
        <begin position="146"/>
        <end position="163"/>
    </location>
</feature>
<feature type="domain" description="Cyclic nucleotide-gated channel C-terminal leucine zipper" evidence="13">
    <location>
        <begin position="610"/>
        <end position="677"/>
    </location>
</feature>
<dbReference type="Gene3D" id="1.10.287.70">
    <property type="match status" value="2"/>
</dbReference>
<feature type="transmembrane region" description="Helical" evidence="11">
    <location>
        <begin position="427"/>
        <end position="449"/>
    </location>
</feature>
<keyword evidence="15" id="KW-1185">Reference proteome</keyword>
<dbReference type="InterPro" id="IPR005821">
    <property type="entry name" value="Ion_trans_dom"/>
</dbReference>
<dbReference type="Gene3D" id="1.20.5.300">
    <property type="match status" value="1"/>
</dbReference>
<evidence type="ECO:0000256" key="10">
    <source>
        <dbReference type="SAM" id="MobiDB-lite"/>
    </source>
</evidence>
<dbReference type="OrthoDB" id="421226at2759"/>
<comment type="caution">
    <text evidence="14">The sequence shown here is derived from an EMBL/GenBank/DDBJ whole genome shotgun (WGS) entry which is preliminary data.</text>
</comment>
<evidence type="ECO:0000256" key="6">
    <source>
        <dbReference type="ARBA" id="ARBA00023136"/>
    </source>
</evidence>
<dbReference type="PANTHER" id="PTHR45638:SF11">
    <property type="entry name" value="CYCLIC NUCLEOTIDE-GATED CATION CHANNEL SUBUNIT A"/>
    <property type="match status" value="1"/>
</dbReference>
<comment type="subcellular location">
    <subcellularLocation>
        <location evidence="1">Membrane</location>
        <topology evidence="1">Multi-pass membrane protein</topology>
    </subcellularLocation>
</comment>
<feature type="domain" description="Ion transport" evidence="12">
    <location>
        <begin position="398"/>
        <end position="457"/>
    </location>
</feature>
<feature type="compositionally biased region" description="Polar residues" evidence="10">
    <location>
        <begin position="44"/>
        <end position="57"/>
    </location>
</feature>
<feature type="transmembrane region" description="Helical" evidence="11">
    <location>
        <begin position="263"/>
        <end position="287"/>
    </location>
</feature>
<feature type="region of interest" description="Disordered" evidence="10">
    <location>
        <begin position="109"/>
        <end position="189"/>
    </location>
</feature>
<evidence type="ECO:0000256" key="5">
    <source>
        <dbReference type="ARBA" id="ARBA00023065"/>
    </source>
</evidence>
<keyword evidence="8" id="KW-0407">Ion channel</keyword>
<dbReference type="GO" id="GO:0005886">
    <property type="term" value="C:plasma membrane"/>
    <property type="evidence" value="ECO:0007669"/>
    <property type="project" value="TreeGrafter"/>
</dbReference>
<dbReference type="GO" id="GO:0005222">
    <property type="term" value="F:intracellularly cAMP-activated cation channel activity"/>
    <property type="evidence" value="ECO:0007669"/>
    <property type="project" value="TreeGrafter"/>
</dbReference>
<feature type="region of interest" description="Disordered" evidence="10">
    <location>
        <begin position="1"/>
        <end position="81"/>
    </location>
</feature>
<dbReference type="Pfam" id="PF16526">
    <property type="entry name" value="CLZ"/>
    <property type="match status" value="1"/>
</dbReference>
<evidence type="ECO:0000256" key="7">
    <source>
        <dbReference type="ARBA" id="ARBA00023286"/>
    </source>
</evidence>
<evidence type="ECO:0000256" key="8">
    <source>
        <dbReference type="ARBA" id="ARBA00023303"/>
    </source>
</evidence>
<keyword evidence="3 11" id="KW-0812">Transmembrane</keyword>
<keyword evidence="5" id="KW-0406">Ion transport</keyword>
<dbReference type="GO" id="GO:0044877">
    <property type="term" value="F:protein-containing complex binding"/>
    <property type="evidence" value="ECO:0007669"/>
    <property type="project" value="TreeGrafter"/>
</dbReference>